<dbReference type="RefSeq" id="WP_073004544.1">
    <property type="nucleotide sequence ID" value="NZ_FQZO01000001.1"/>
</dbReference>
<proteinExistence type="predicted"/>
<dbReference type="InterPro" id="IPR022477">
    <property type="entry name" value="Spore_YqfC"/>
</dbReference>
<reference evidence="1 2" key="1">
    <citation type="submission" date="2016-11" db="EMBL/GenBank/DDBJ databases">
        <authorList>
            <person name="Jaros S."/>
            <person name="Januszkiewicz K."/>
            <person name="Wedrychowicz H."/>
        </authorList>
    </citation>
    <scope>NUCLEOTIDE SEQUENCE [LARGE SCALE GENOMIC DNA]</scope>
    <source>
        <strain evidence="1 2">DSM 21864</strain>
    </source>
</reference>
<dbReference type="Proteomes" id="UP000184080">
    <property type="component" value="Unassembled WGS sequence"/>
</dbReference>
<dbReference type="AlphaFoldDB" id="A0A1M6CNY6"/>
<dbReference type="EMBL" id="FQZO01000001">
    <property type="protein sequence ID" value="SHI62717.1"/>
    <property type="molecule type" value="Genomic_DNA"/>
</dbReference>
<dbReference type="OrthoDB" id="2989236at2"/>
<dbReference type="NCBIfam" id="TIGR02856">
    <property type="entry name" value="spore_yqfC"/>
    <property type="match status" value="1"/>
</dbReference>
<dbReference type="Pfam" id="PF07873">
    <property type="entry name" value="YabP"/>
    <property type="match status" value="1"/>
</dbReference>
<organism evidence="1 2">
    <name type="scientific">Clostridium amylolyticum</name>
    <dbReference type="NCBI Taxonomy" id="1121298"/>
    <lineage>
        <taxon>Bacteria</taxon>
        <taxon>Bacillati</taxon>
        <taxon>Bacillota</taxon>
        <taxon>Clostridia</taxon>
        <taxon>Eubacteriales</taxon>
        <taxon>Clostridiaceae</taxon>
        <taxon>Clostridium</taxon>
    </lineage>
</organism>
<name>A0A1M6CNY6_9CLOT</name>
<gene>
    <name evidence="1" type="ORF">SAMN05444401_1185</name>
</gene>
<keyword evidence="2" id="KW-1185">Reference proteome</keyword>
<dbReference type="STRING" id="1121298.SAMN05444401_1185"/>
<evidence type="ECO:0000313" key="1">
    <source>
        <dbReference type="EMBL" id="SHI62717.1"/>
    </source>
</evidence>
<dbReference type="InterPro" id="IPR022476">
    <property type="entry name" value="Spore_YabP/YqfC"/>
</dbReference>
<evidence type="ECO:0000313" key="2">
    <source>
        <dbReference type="Proteomes" id="UP000184080"/>
    </source>
</evidence>
<accession>A0A1M6CNY6</accession>
<sequence length="93" mass="10407">MEEKIDKAKGRLASKLDLPRDIILDLPRITILGDNEITIENHKGIITFENYLIKINSKVGSICIKGENFEIVFIGGNTITLSGKFTNIIYEGK</sequence>
<protein>
    <submittedName>
        <fullName evidence="1">Sporulation protein YqfC</fullName>
    </submittedName>
</protein>